<dbReference type="eggNOG" id="COG0561">
    <property type="taxonomic scope" value="Bacteria"/>
</dbReference>
<dbReference type="Pfam" id="PF08282">
    <property type="entry name" value="Hydrolase_3"/>
    <property type="match status" value="1"/>
</dbReference>
<dbReference type="RefSeq" id="WP_006626401.1">
    <property type="nucleotide sequence ID" value="NZ_ADFR01000002.1"/>
</dbReference>
<keyword evidence="1" id="KW-0378">Hydrolase</keyword>
<dbReference type="GO" id="GO:0016791">
    <property type="term" value="F:phosphatase activity"/>
    <property type="evidence" value="ECO:0007669"/>
    <property type="project" value="TreeGrafter"/>
</dbReference>
<dbReference type="EMBL" id="ADFR01000002">
    <property type="protein sequence ID" value="EFC06056.1"/>
    <property type="molecule type" value="Genomic_DNA"/>
</dbReference>
<protein>
    <submittedName>
        <fullName evidence="1">Haloacid dehalogenase-like hydrolase</fullName>
    </submittedName>
</protein>
<proteinExistence type="predicted"/>
<evidence type="ECO:0000313" key="2">
    <source>
        <dbReference type="Proteomes" id="UP000005017"/>
    </source>
</evidence>
<dbReference type="GO" id="GO:0005829">
    <property type="term" value="C:cytosol"/>
    <property type="evidence" value="ECO:0007669"/>
    <property type="project" value="TreeGrafter"/>
</dbReference>
<dbReference type="OrthoDB" id="9810101at2"/>
<reference evidence="2" key="1">
    <citation type="submission" date="2009-12" db="EMBL/GenBank/DDBJ databases">
        <title>Sequence of Clostridiales genomosp. BVAB3 str. UPII9-5.</title>
        <authorList>
            <person name="Madupu R."/>
            <person name="Durkin A.S."/>
            <person name="Torralba M."/>
            <person name="Methe B."/>
            <person name="Sutton G.G."/>
            <person name="Strausberg R.L."/>
            <person name="Nelson K.E."/>
        </authorList>
    </citation>
    <scope>NUCLEOTIDE SEQUENCE [LARGE SCALE GENOMIC DNA]</scope>
    <source>
        <strain evidence="2">W1219</strain>
    </source>
</reference>
<evidence type="ECO:0000313" key="1">
    <source>
        <dbReference type="EMBL" id="EFC06056.1"/>
    </source>
</evidence>
<dbReference type="STRING" id="679192.HMPREF9013_0748"/>
<dbReference type="AlphaFoldDB" id="D2MLY0"/>
<dbReference type="PANTHER" id="PTHR10000:SF25">
    <property type="entry name" value="PHOSPHATASE YKRA-RELATED"/>
    <property type="match status" value="1"/>
</dbReference>
<dbReference type="Proteomes" id="UP000005017">
    <property type="component" value="Unassembled WGS sequence"/>
</dbReference>
<dbReference type="InterPro" id="IPR023214">
    <property type="entry name" value="HAD_sf"/>
</dbReference>
<dbReference type="Gene3D" id="3.40.50.1000">
    <property type="entry name" value="HAD superfamily/HAD-like"/>
    <property type="match status" value="1"/>
</dbReference>
<dbReference type="GO" id="GO:0000287">
    <property type="term" value="F:magnesium ion binding"/>
    <property type="evidence" value="ECO:0007669"/>
    <property type="project" value="TreeGrafter"/>
</dbReference>
<accession>D2MLY0</accession>
<dbReference type="InterPro" id="IPR036412">
    <property type="entry name" value="HAD-like_sf"/>
</dbReference>
<dbReference type="Gene3D" id="3.30.1240.10">
    <property type="match status" value="1"/>
</dbReference>
<keyword evidence="2" id="KW-1185">Reference proteome</keyword>
<name>D2MLY0_9FIRM</name>
<comment type="caution">
    <text evidence="1">The sequence shown here is derived from an EMBL/GenBank/DDBJ whole genome shotgun (WGS) entry which is preliminary data.</text>
</comment>
<dbReference type="SUPFAM" id="SSF56784">
    <property type="entry name" value="HAD-like"/>
    <property type="match status" value="1"/>
</dbReference>
<sequence length="171" mass="19698">MKFKVFFFDIDGTLTDDRTHQIVPSAKVAIRCLQEAGHFVAIATGRMHYKTVDVARELGIHHFVCAGGGCLVLNDEIISNETLDAELVHDYLKEADRHHLGYLLLREDNDSVEFKDFRFLEQAGLRKELTTYHYRPGLEIFSLRDIYKIYLAVQKEDEKNTHGLKVWVICG</sequence>
<organism evidence="1 2">
    <name type="scientific">Bulleidia extructa W1219</name>
    <dbReference type="NCBI Taxonomy" id="679192"/>
    <lineage>
        <taxon>Bacteria</taxon>
        <taxon>Bacillati</taxon>
        <taxon>Bacillota</taxon>
        <taxon>Erysipelotrichia</taxon>
        <taxon>Erysipelotrichales</taxon>
        <taxon>Erysipelotrichaceae</taxon>
        <taxon>Bulleidia</taxon>
    </lineage>
</organism>
<gene>
    <name evidence="1" type="ORF">HMPREF9013_0748</name>
</gene>
<dbReference type="PANTHER" id="PTHR10000">
    <property type="entry name" value="PHOSPHOSERINE PHOSPHATASE"/>
    <property type="match status" value="1"/>
</dbReference>